<gene>
    <name evidence="5" type="ORF">P4H66_17660</name>
</gene>
<evidence type="ECO:0000313" key="6">
    <source>
        <dbReference type="Proteomes" id="UP001344632"/>
    </source>
</evidence>
<keyword evidence="1" id="KW-0805">Transcription regulation</keyword>
<dbReference type="Gene3D" id="2.60.120.10">
    <property type="entry name" value="Jelly Rolls"/>
    <property type="match status" value="1"/>
</dbReference>
<dbReference type="PANTHER" id="PTHR43280">
    <property type="entry name" value="ARAC-FAMILY TRANSCRIPTIONAL REGULATOR"/>
    <property type="match status" value="1"/>
</dbReference>
<dbReference type="InterPro" id="IPR037923">
    <property type="entry name" value="HTH-like"/>
</dbReference>
<protein>
    <submittedName>
        <fullName evidence="5">AraC family transcriptional regulator</fullName>
    </submittedName>
</protein>
<dbReference type="Pfam" id="PF02311">
    <property type="entry name" value="AraC_binding"/>
    <property type="match status" value="1"/>
</dbReference>
<dbReference type="SUPFAM" id="SSF51215">
    <property type="entry name" value="Regulatory protein AraC"/>
    <property type="match status" value="1"/>
</dbReference>
<evidence type="ECO:0000256" key="3">
    <source>
        <dbReference type="ARBA" id="ARBA00023163"/>
    </source>
</evidence>
<dbReference type="Pfam" id="PF12833">
    <property type="entry name" value="HTH_18"/>
    <property type="match status" value="1"/>
</dbReference>
<organism evidence="5 6">
    <name type="scientific">Paenibacillus dokdonensis</name>
    <dbReference type="NCBI Taxonomy" id="2567944"/>
    <lineage>
        <taxon>Bacteria</taxon>
        <taxon>Bacillati</taxon>
        <taxon>Bacillota</taxon>
        <taxon>Bacilli</taxon>
        <taxon>Bacillales</taxon>
        <taxon>Paenibacillaceae</taxon>
        <taxon>Paenibacillus</taxon>
    </lineage>
</organism>
<accession>A0ABU6GRB6</accession>
<name>A0ABU6GRB6_9BACL</name>
<evidence type="ECO:0000256" key="2">
    <source>
        <dbReference type="ARBA" id="ARBA00023125"/>
    </source>
</evidence>
<dbReference type="PANTHER" id="PTHR43280:SF28">
    <property type="entry name" value="HTH-TYPE TRANSCRIPTIONAL ACTIVATOR RHAS"/>
    <property type="match status" value="1"/>
</dbReference>
<dbReference type="InterPro" id="IPR018060">
    <property type="entry name" value="HTH_AraC"/>
</dbReference>
<proteinExistence type="predicted"/>
<dbReference type="EMBL" id="JARLKZ010000014">
    <property type="protein sequence ID" value="MEC0241647.1"/>
    <property type="molecule type" value="Genomic_DNA"/>
</dbReference>
<evidence type="ECO:0000259" key="4">
    <source>
        <dbReference type="PROSITE" id="PS01124"/>
    </source>
</evidence>
<dbReference type="PRINTS" id="PR00032">
    <property type="entry name" value="HTHARAC"/>
</dbReference>
<keyword evidence="3" id="KW-0804">Transcription</keyword>
<dbReference type="Proteomes" id="UP001344632">
    <property type="component" value="Unassembled WGS sequence"/>
</dbReference>
<dbReference type="RefSeq" id="WP_326089320.1">
    <property type="nucleotide sequence ID" value="NZ_JARLKZ010000014.1"/>
</dbReference>
<dbReference type="InterPro" id="IPR003313">
    <property type="entry name" value="AraC-bd"/>
</dbReference>
<dbReference type="InterPro" id="IPR018062">
    <property type="entry name" value="HTH_AraC-typ_CS"/>
</dbReference>
<evidence type="ECO:0000256" key="1">
    <source>
        <dbReference type="ARBA" id="ARBA00023015"/>
    </source>
</evidence>
<evidence type="ECO:0000313" key="5">
    <source>
        <dbReference type="EMBL" id="MEC0241647.1"/>
    </source>
</evidence>
<dbReference type="InterPro" id="IPR009057">
    <property type="entry name" value="Homeodomain-like_sf"/>
</dbReference>
<feature type="domain" description="HTH araC/xylS-type" evidence="4">
    <location>
        <begin position="178"/>
        <end position="276"/>
    </location>
</feature>
<dbReference type="InterPro" id="IPR014710">
    <property type="entry name" value="RmlC-like_jellyroll"/>
</dbReference>
<sequence>METDFYEASTFYIDRERKFQSSMPSHHYHNGYEIFYLVSGDICYFIDDKAYQAVSGALLIINMNEIHKLVNSSGATFERITLEFKMEFLDDLFAGGLAIDVMSSFCQGRPFVKLSGQEMSFVERLLEQMIHEFTKMPIGYEPHLKTLLFQLLLFIHRKMSAAPAAEQTVISSIHKKTFEIVDYINRHYDQKLSIEQISGRFYISPSYFCKTFRKSTGFTFTEYLNNVRIKEAKILLTRGSDKVANIAERVGFESLTHFGRIFKEFTGLSPLKYRQQYKSPL</sequence>
<dbReference type="Gene3D" id="1.10.10.60">
    <property type="entry name" value="Homeodomain-like"/>
    <property type="match status" value="2"/>
</dbReference>
<reference evidence="5 6" key="1">
    <citation type="submission" date="2023-03" db="EMBL/GenBank/DDBJ databases">
        <title>Bacillus Genome Sequencing.</title>
        <authorList>
            <person name="Dunlap C."/>
        </authorList>
    </citation>
    <scope>NUCLEOTIDE SEQUENCE [LARGE SCALE GENOMIC DNA]</scope>
    <source>
        <strain evidence="5 6">BD-525</strain>
    </source>
</reference>
<comment type="caution">
    <text evidence="5">The sequence shown here is derived from an EMBL/GenBank/DDBJ whole genome shotgun (WGS) entry which is preliminary data.</text>
</comment>
<dbReference type="InterPro" id="IPR020449">
    <property type="entry name" value="Tscrpt_reg_AraC-type_HTH"/>
</dbReference>
<dbReference type="PROSITE" id="PS00041">
    <property type="entry name" value="HTH_ARAC_FAMILY_1"/>
    <property type="match status" value="1"/>
</dbReference>
<dbReference type="SUPFAM" id="SSF46689">
    <property type="entry name" value="Homeodomain-like"/>
    <property type="match status" value="2"/>
</dbReference>
<dbReference type="SMART" id="SM00342">
    <property type="entry name" value="HTH_ARAC"/>
    <property type="match status" value="1"/>
</dbReference>
<keyword evidence="6" id="KW-1185">Reference proteome</keyword>
<keyword evidence="2" id="KW-0238">DNA-binding</keyword>
<dbReference type="PROSITE" id="PS01124">
    <property type="entry name" value="HTH_ARAC_FAMILY_2"/>
    <property type="match status" value="1"/>
</dbReference>